<feature type="transmembrane region" description="Helical" evidence="5">
    <location>
        <begin position="260"/>
        <end position="280"/>
    </location>
</feature>
<feature type="transmembrane region" description="Helical" evidence="5">
    <location>
        <begin position="337"/>
        <end position="358"/>
    </location>
</feature>
<evidence type="ECO:0000313" key="7">
    <source>
        <dbReference type="Proteomes" id="UP000282438"/>
    </source>
</evidence>
<comment type="subcellular location">
    <subcellularLocation>
        <location evidence="1">Membrane</location>
        <topology evidence="1">Multi-pass membrane protein</topology>
    </subcellularLocation>
</comment>
<keyword evidence="7" id="KW-1185">Reference proteome</keyword>
<evidence type="ECO:0000256" key="4">
    <source>
        <dbReference type="ARBA" id="ARBA00023136"/>
    </source>
</evidence>
<keyword evidence="2 5" id="KW-0812">Transmembrane</keyword>
<dbReference type="AlphaFoldDB" id="A0A3S8ZVU1"/>
<keyword evidence="4 5" id="KW-0472">Membrane</keyword>
<evidence type="ECO:0000256" key="1">
    <source>
        <dbReference type="ARBA" id="ARBA00004141"/>
    </source>
</evidence>
<organism evidence="6 7">
    <name type="scientific">Iodobacter ciconiae</name>
    <dbReference type="NCBI Taxonomy" id="2496266"/>
    <lineage>
        <taxon>Bacteria</taxon>
        <taxon>Pseudomonadati</taxon>
        <taxon>Pseudomonadota</taxon>
        <taxon>Betaproteobacteria</taxon>
        <taxon>Neisseriales</taxon>
        <taxon>Chitinibacteraceae</taxon>
        <taxon>Iodobacter</taxon>
    </lineage>
</organism>
<dbReference type="EMBL" id="CP034433">
    <property type="protein sequence ID" value="AZN37591.1"/>
    <property type="molecule type" value="Genomic_DNA"/>
</dbReference>
<feature type="transmembrane region" description="Helical" evidence="5">
    <location>
        <begin position="378"/>
        <end position="398"/>
    </location>
</feature>
<dbReference type="RefSeq" id="WP_125975367.1">
    <property type="nucleotide sequence ID" value="NZ_CP034433.1"/>
</dbReference>
<dbReference type="SUPFAM" id="SSF81340">
    <property type="entry name" value="Clc chloride channel"/>
    <property type="match status" value="1"/>
</dbReference>
<keyword evidence="3 5" id="KW-1133">Transmembrane helix</keyword>
<dbReference type="GO" id="GO:0016020">
    <property type="term" value="C:membrane"/>
    <property type="evidence" value="ECO:0007669"/>
    <property type="project" value="UniProtKB-SubCell"/>
</dbReference>
<dbReference type="InterPro" id="IPR001807">
    <property type="entry name" value="ClC"/>
</dbReference>
<feature type="transmembrane region" description="Helical" evidence="5">
    <location>
        <begin position="216"/>
        <end position="239"/>
    </location>
</feature>
<dbReference type="KEGG" id="iod:EJO50_14580"/>
<evidence type="ECO:0000256" key="3">
    <source>
        <dbReference type="ARBA" id="ARBA00022989"/>
    </source>
</evidence>
<dbReference type="InterPro" id="IPR050368">
    <property type="entry name" value="ClC-type_chloride_channel"/>
</dbReference>
<evidence type="ECO:0000256" key="2">
    <source>
        <dbReference type="ARBA" id="ARBA00022692"/>
    </source>
</evidence>
<dbReference type="GO" id="GO:0015108">
    <property type="term" value="F:chloride transmembrane transporter activity"/>
    <property type="evidence" value="ECO:0007669"/>
    <property type="project" value="InterPro"/>
</dbReference>
<name>A0A3S8ZVU1_9NEIS</name>
<feature type="transmembrane region" description="Helical" evidence="5">
    <location>
        <begin position="53"/>
        <end position="72"/>
    </location>
</feature>
<protein>
    <submittedName>
        <fullName evidence="6">Voltage-gated chloride channel protein</fullName>
    </submittedName>
</protein>
<dbReference type="PANTHER" id="PTHR43427:SF12">
    <property type="entry name" value="CHLORIDE TRANSPORTER"/>
    <property type="match status" value="1"/>
</dbReference>
<accession>A0A3S8ZVU1</accession>
<feature type="transmembrane region" description="Helical" evidence="5">
    <location>
        <begin position="93"/>
        <end position="112"/>
    </location>
</feature>
<proteinExistence type="predicted"/>
<dbReference type="OrthoDB" id="9767361at2"/>
<evidence type="ECO:0000313" key="6">
    <source>
        <dbReference type="EMBL" id="AZN37591.1"/>
    </source>
</evidence>
<dbReference type="Gene3D" id="1.10.3080.10">
    <property type="entry name" value="Clc chloride channel"/>
    <property type="match status" value="1"/>
</dbReference>
<sequence>MSLSKIQEKLTVLLALLKWLFLAVLVGMLAGTASAFFLFALDWATSTRLVNPWLLAGLPLAGLVVGWVYWRFGQQIEAGNNLLIDEINEPQKIIPLRMAPLVLGSTVVSHLFGASVGREGTAVQMGAALADQLTRLLQLKNGDRRVLLMAGISAGFASVFGTPLAGAIFGLEVLAIGRMRVDAIWPCLIAAVVADQVGVLWGVQHTHYLIGEIPAISLWVLVAVLLAGAIFGVVARCFANASHLIAGWMKKMIQYPPLRPFVGGGVIALLAWLLGAERYLGLGIPTIIESFQYPMANYDFAAKFAFTVASLGSGFKGGEVTPLFYIGATLGNALAPLLNLHFAFLAGLGFVAVFAGAANTPIASTLMAIEMFGAEVGVYAALACVVSYLFSGHTGIYCSQRIAHGKYRAGPEGIRLSELAAYRDSKK</sequence>
<dbReference type="Proteomes" id="UP000282438">
    <property type="component" value="Chromosome"/>
</dbReference>
<feature type="transmembrane region" description="Helical" evidence="5">
    <location>
        <begin position="146"/>
        <end position="171"/>
    </location>
</feature>
<gene>
    <name evidence="6" type="ORF">EJO50_14580</name>
</gene>
<dbReference type="CDD" id="cd03682">
    <property type="entry name" value="ClC_sycA_like"/>
    <property type="match status" value="1"/>
</dbReference>
<feature type="transmembrane region" description="Helical" evidence="5">
    <location>
        <begin position="300"/>
        <end position="325"/>
    </location>
</feature>
<dbReference type="PANTHER" id="PTHR43427">
    <property type="entry name" value="CHLORIDE CHANNEL PROTEIN CLC-E"/>
    <property type="match status" value="1"/>
</dbReference>
<evidence type="ECO:0000256" key="5">
    <source>
        <dbReference type="SAM" id="Phobius"/>
    </source>
</evidence>
<dbReference type="Pfam" id="PF00654">
    <property type="entry name" value="Voltage_CLC"/>
    <property type="match status" value="1"/>
</dbReference>
<feature type="transmembrane region" description="Helical" evidence="5">
    <location>
        <begin position="12"/>
        <end position="41"/>
    </location>
</feature>
<dbReference type="InterPro" id="IPR014743">
    <property type="entry name" value="Cl-channel_core"/>
</dbReference>
<reference evidence="6 7" key="1">
    <citation type="submission" date="2018-12" db="EMBL/GenBank/DDBJ databases">
        <title>Complete genome sequence of Iodobacter sp. H11R3.</title>
        <authorList>
            <person name="Bae J.-W."/>
        </authorList>
    </citation>
    <scope>NUCLEOTIDE SEQUENCE [LARGE SCALE GENOMIC DNA]</scope>
    <source>
        <strain evidence="6 7">H11R3</strain>
    </source>
</reference>
<feature type="transmembrane region" description="Helical" evidence="5">
    <location>
        <begin position="183"/>
        <end position="204"/>
    </location>
</feature>